<feature type="region of interest" description="Disordered" evidence="1">
    <location>
        <begin position="306"/>
        <end position="325"/>
    </location>
</feature>
<accession>A0A8T2SWW8</accession>
<dbReference type="GO" id="GO:0031146">
    <property type="term" value="P:SCF-dependent proteasomal ubiquitin-dependent protein catabolic process"/>
    <property type="evidence" value="ECO:0007669"/>
    <property type="project" value="TreeGrafter"/>
</dbReference>
<feature type="compositionally biased region" description="Low complexity" evidence="1">
    <location>
        <begin position="258"/>
        <end position="277"/>
    </location>
</feature>
<dbReference type="AlphaFoldDB" id="A0A8T2SWW8"/>
<dbReference type="InterPro" id="IPR036047">
    <property type="entry name" value="F-box-like_dom_sf"/>
</dbReference>
<evidence type="ECO:0000313" key="3">
    <source>
        <dbReference type="EMBL" id="KAH7372896.1"/>
    </source>
</evidence>
<dbReference type="InterPro" id="IPR001810">
    <property type="entry name" value="F-box_dom"/>
</dbReference>
<dbReference type="GO" id="GO:0005737">
    <property type="term" value="C:cytoplasm"/>
    <property type="evidence" value="ECO:0007669"/>
    <property type="project" value="TreeGrafter"/>
</dbReference>
<keyword evidence="4" id="KW-1185">Reference proteome</keyword>
<feature type="region of interest" description="Disordered" evidence="1">
    <location>
        <begin position="258"/>
        <end position="288"/>
    </location>
</feature>
<feature type="domain" description="F-box" evidence="2">
    <location>
        <begin position="6"/>
        <end position="53"/>
    </location>
</feature>
<reference evidence="3" key="1">
    <citation type="submission" date="2021-08" db="EMBL/GenBank/DDBJ databases">
        <title>WGS assembly of Ceratopteris richardii.</title>
        <authorList>
            <person name="Marchant D.B."/>
            <person name="Chen G."/>
            <person name="Jenkins J."/>
            <person name="Shu S."/>
            <person name="Leebens-Mack J."/>
            <person name="Grimwood J."/>
            <person name="Schmutz J."/>
            <person name="Soltis P."/>
            <person name="Soltis D."/>
            <person name="Chen Z.-H."/>
        </authorList>
    </citation>
    <scope>NUCLEOTIDE SEQUENCE</scope>
    <source>
        <strain evidence="3">Whitten #5841</strain>
        <tissue evidence="3">Leaf</tissue>
    </source>
</reference>
<dbReference type="GO" id="GO:0009740">
    <property type="term" value="P:gibberellic acid mediated signaling pathway"/>
    <property type="evidence" value="ECO:0007669"/>
    <property type="project" value="TreeGrafter"/>
</dbReference>
<dbReference type="Gene3D" id="1.20.1280.50">
    <property type="match status" value="1"/>
</dbReference>
<dbReference type="OMA" id="KLWFSLC"/>
<dbReference type="Proteomes" id="UP000825935">
    <property type="component" value="Chromosome 17"/>
</dbReference>
<organism evidence="3 4">
    <name type="scientific">Ceratopteris richardii</name>
    <name type="common">Triangle waterfern</name>
    <dbReference type="NCBI Taxonomy" id="49495"/>
    <lineage>
        <taxon>Eukaryota</taxon>
        <taxon>Viridiplantae</taxon>
        <taxon>Streptophyta</taxon>
        <taxon>Embryophyta</taxon>
        <taxon>Tracheophyta</taxon>
        <taxon>Polypodiopsida</taxon>
        <taxon>Polypodiidae</taxon>
        <taxon>Polypodiales</taxon>
        <taxon>Pteridineae</taxon>
        <taxon>Pteridaceae</taxon>
        <taxon>Parkerioideae</taxon>
        <taxon>Ceratopteris</taxon>
    </lineage>
</organism>
<protein>
    <recommendedName>
        <fullName evidence="2">F-box domain-containing protein</fullName>
    </recommendedName>
</protein>
<comment type="caution">
    <text evidence="3">The sequence shown here is derived from an EMBL/GenBank/DDBJ whole genome shotgun (WGS) entry which is preliminary data.</text>
</comment>
<dbReference type="Pfam" id="PF00646">
    <property type="entry name" value="F-box"/>
    <property type="match status" value="1"/>
</dbReference>
<proteinExistence type="predicted"/>
<evidence type="ECO:0000313" key="4">
    <source>
        <dbReference type="Proteomes" id="UP000825935"/>
    </source>
</evidence>
<dbReference type="PROSITE" id="PS50181">
    <property type="entry name" value="FBOX"/>
    <property type="match status" value="1"/>
</dbReference>
<evidence type="ECO:0000256" key="1">
    <source>
        <dbReference type="SAM" id="MobiDB-lite"/>
    </source>
</evidence>
<evidence type="ECO:0000259" key="2">
    <source>
        <dbReference type="PROSITE" id="PS50181"/>
    </source>
</evidence>
<dbReference type="SUPFAM" id="SSF81383">
    <property type="entry name" value="F-box domain"/>
    <property type="match status" value="1"/>
</dbReference>
<dbReference type="CDD" id="cd09917">
    <property type="entry name" value="F-box_SF"/>
    <property type="match status" value="1"/>
</dbReference>
<feature type="compositionally biased region" description="Basic and acidic residues" evidence="1">
    <location>
        <begin position="306"/>
        <end position="322"/>
    </location>
</feature>
<dbReference type="PANTHER" id="PTHR12874">
    <property type="entry name" value="F-BOX ONLY PROTEIN 48-RELATED"/>
    <property type="match status" value="1"/>
</dbReference>
<name>A0A8T2SWW8_CERRI</name>
<dbReference type="OrthoDB" id="1924875at2759"/>
<gene>
    <name evidence="3" type="ORF">KP509_17G027600</name>
</gene>
<sequence length="494" mass="54433">MEGGSVATLVDLSEDALCCILSFLRPADVRACSLVCKRLRDACRQDGKAWTAMCCRRWGSFTSPLLWGKGQVSFTLLYTTLSRWEHLIGFWRGVGNGFLALFEWGPDFIVGYKVLPAGLDTYAVRRIPFLWMTVSPNGEVACLLDPTFKKLGKSTLKSSLIPVDSCSNREYGCISSPSVAALPQISSLLSPNRIPSSDLDVKALLKLGMLLVDVHFVGYQHLVIEGIIQKPDGVSNELAEAATLAAFGSSHNHFELSPLSGKSGSQSSVLSPLSSSSDTESCIGSPPGSFEHEMYQFIVNKVTRSRAERAARKQRRRDRERALMSGRSLPDPEHFVKVVNSSPTRTRPLQGLWKGFFDTVGLDFVLISYDDEDGIICRKVQDLDGTARSGSVLWTSEPATKSVIPSCVAEEALYKSRIHTGPLWAEEMPFDFCKVCGIFCTSSCDFQSLFPSDNREGRIWQYTNGTFGFGYCHSNVVTDFRALCAEGFLLDVVD</sequence>
<dbReference type="EMBL" id="CM035422">
    <property type="protein sequence ID" value="KAH7372896.1"/>
    <property type="molecule type" value="Genomic_DNA"/>
</dbReference>
<dbReference type="PANTHER" id="PTHR12874:SF28">
    <property type="entry name" value="F-BOX PROTEIN"/>
    <property type="match status" value="1"/>
</dbReference>
<dbReference type="GO" id="GO:0019005">
    <property type="term" value="C:SCF ubiquitin ligase complex"/>
    <property type="evidence" value="ECO:0007669"/>
    <property type="project" value="TreeGrafter"/>
</dbReference>
<dbReference type="SMART" id="SM00256">
    <property type="entry name" value="FBOX"/>
    <property type="match status" value="1"/>
</dbReference>